<dbReference type="PANTHER" id="PTHR30126:SF40">
    <property type="entry name" value="HTH-TYPE TRANSCRIPTIONAL REGULATOR GLTR"/>
    <property type="match status" value="1"/>
</dbReference>
<dbReference type="PROSITE" id="PS50931">
    <property type="entry name" value="HTH_LYSR"/>
    <property type="match status" value="1"/>
</dbReference>
<dbReference type="SUPFAM" id="SSF46785">
    <property type="entry name" value="Winged helix' DNA-binding domain"/>
    <property type="match status" value="1"/>
</dbReference>
<dbReference type="Gene3D" id="3.40.190.10">
    <property type="entry name" value="Periplasmic binding protein-like II"/>
    <property type="match status" value="2"/>
</dbReference>
<evidence type="ECO:0000256" key="2">
    <source>
        <dbReference type="ARBA" id="ARBA00023015"/>
    </source>
</evidence>
<keyword evidence="2" id="KW-0805">Transcription regulation</keyword>
<keyword evidence="4" id="KW-0804">Transcription</keyword>
<dbReference type="PRINTS" id="PR00039">
    <property type="entry name" value="HTHLYSR"/>
</dbReference>
<dbReference type="Pfam" id="PF03466">
    <property type="entry name" value="LysR_substrate"/>
    <property type="match status" value="1"/>
</dbReference>
<dbReference type="RefSeq" id="WP_200309968.1">
    <property type="nucleotide sequence ID" value="NZ_JAENIM010000009.1"/>
</dbReference>
<dbReference type="InterPro" id="IPR005119">
    <property type="entry name" value="LysR_subst-bd"/>
</dbReference>
<dbReference type="FunFam" id="1.10.10.10:FF:000001">
    <property type="entry name" value="LysR family transcriptional regulator"/>
    <property type="match status" value="1"/>
</dbReference>
<dbReference type="Pfam" id="PF00126">
    <property type="entry name" value="HTH_1"/>
    <property type="match status" value="1"/>
</dbReference>
<evidence type="ECO:0000256" key="3">
    <source>
        <dbReference type="ARBA" id="ARBA00023125"/>
    </source>
</evidence>
<evidence type="ECO:0000259" key="5">
    <source>
        <dbReference type="PROSITE" id="PS50931"/>
    </source>
</evidence>
<evidence type="ECO:0000313" key="6">
    <source>
        <dbReference type="EMBL" id="MBK1789932.1"/>
    </source>
</evidence>
<gene>
    <name evidence="6" type="ORF">JIN82_02050</name>
</gene>
<evidence type="ECO:0000256" key="1">
    <source>
        <dbReference type="ARBA" id="ARBA00009437"/>
    </source>
</evidence>
<dbReference type="GO" id="GO:0000976">
    <property type="term" value="F:transcription cis-regulatory region binding"/>
    <property type="evidence" value="ECO:0007669"/>
    <property type="project" value="TreeGrafter"/>
</dbReference>
<dbReference type="EMBL" id="JAENIM010000009">
    <property type="protein sequence ID" value="MBK1789932.1"/>
    <property type="molecule type" value="Genomic_DNA"/>
</dbReference>
<dbReference type="GO" id="GO:0003700">
    <property type="term" value="F:DNA-binding transcription factor activity"/>
    <property type="evidence" value="ECO:0007669"/>
    <property type="project" value="InterPro"/>
</dbReference>
<dbReference type="InterPro" id="IPR000847">
    <property type="entry name" value="LysR_HTH_N"/>
</dbReference>
<name>A0A8J7MAL2_9BACT</name>
<dbReference type="AlphaFoldDB" id="A0A8J7MAL2"/>
<accession>A0A8J7MAL2</accession>
<protein>
    <submittedName>
        <fullName evidence="6">LysR family transcriptional regulator</fullName>
    </submittedName>
</protein>
<comment type="caution">
    <text evidence="6">The sequence shown here is derived from an EMBL/GenBank/DDBJ whole genome shotgun (WGS) entry which is preliminary data.</text>
</comment>
<dbReference type="InterPro" id="IPR036388">
    <property type="entry name" value="WH-like_DNA-bd_sf"/>
</dbReference>
<reference evidence="6" key="1">
    <citation type="submission" date="2021-01" db="EMBL/GenBank/DDBJ databases">
        <title>Modified the classification status of verrucomicrobia.</title>
        <authorList>
            <person name="Feng X."/>
        </authorList>
    </citation>
    <scope>NUCLEOTIDE SEQUENCE</scope>
    <source>
        <strain evidence="6">_KCTC 22039</strain>
    </source>
</reference>
<comment type="similarity">
    <text evidence="1">Belongs to the LysR transcriptional regulatory family.</text>
</comment>
<dbReference type="CDD" id="cd05466">
    <property type="entry name" value="PBP2_LTTR_substrate"/>
    <property type="match status" value="1"/>
</dbReference>
<organism evidence="6 7">
    <name type="scientific">Persicirhabdus sediminis</name>
    <dbReference type="NCBI Taxonomy" id="454144"/>
    <lineage>
        <taxon>Bacteria</taxon>
        <taxon>Pseudomonadati</taxon>
        <taxon>Verrucomicrobiota</taxon>
        <taxon>Verrucomicrobiia</taxon>
        <taxon>Verrucomicrobiales</taxon>
        <taxon>Verrucomicrobiaceae</taxon>
        <taxon>Persicirhabdus</taxon>
    </lineage>
</organism>
<proteinExistence type="inferred from homology"/>
<keyword evidence="7" id="KW-1185">Reference proteome</keyword>
<evidence type="ECO:0000313" key="7">
    <source>
        <dbReference type="Proteomes" id="UP000624703"/>
    </source>
</evidence>
<dbReference type="InterPro" id="IPR036390">
    <property type="entry name" value="WH_DNA-bd_sf"/>
</dbReference>
<dbReference type="SUPFAM" id="SSF53850">
    <property type="entry name" value="Periplasmic binding protein-like II"/>
    <property type="match status" value="1"/>
</dbReference>
<dbReference type="Gene3D" id="1.10.10.10">
    <property type="entry name" value="Winged helix-like DNA-binding domain superfamily/Winged helix DNA-binding domain"/>
    <property type="match status" value="1"/>
</dbReference>
<keyword evidence="3" id="KW-0238">DNA-binding</keyword>
<evidence type="ECO:0000256" key="4">
    <source>
        <dbReference type="ARBA" id="ARBA00023163"/>
    </source>
</evidence>
<feature type="domain" description="HTH lysR-type" evidence="5">
    <location>
        <begin position="6"/>
        <end position="63"/>
    </location>
</feature>
<dbReference type="Proteomes" id="UP000624703">
    <property type="component" value="Unassembled WGS sequence"/>
</dbReference>
<dbReference type="PANTHER" id="PTHR30126">
    <property type="entry name" value="HTH-TYPE TRANSCRIPTIONAL REGULATOR"/>
    <property type="match status" value="1"/>
</dbReference>
<sequence>MNMILPELRQIRAFKAVAEHLSFTAAAYELNLTQSAISHSVKSLENLLGTTLIDRVGKSITLSQAGNLFYRRAKGILTDLEVACNEIEVLSRWGQGRLRIGATSTICHYVLPQVLSQFQNEYAHCQISIETNDTEELMAMMKQGKIDIVIGLTDTHPYPNFNNYLLFEDKLMLCMSADHAWAKLDSIPLEEISNEQIMIYSRTSTTYRIISDHFKLRDIQLKRTLALGDMHAIKEMTRLGIGASIVSPWVIERELENKELAIKDLPIPAPVRRWGLFTHKDRELMAHDHRFIELCQDICSKYHMTDKLLKSKIA</sequence>